<keyword evidence="3" id="KW-1185">Reference proteome</keyword>
<sequence>MRRTKKNNARDGNSLQDRPKKKEGQAGLEDDIEAIFSSVGSSEAHKLKERKEDSESDEEKYFSVGKNGRRYHEGLPIYTPEELHLGNGGDTEDCPIYCDCCM</sequence>
<dbReference type="GeneID" id="9698870"/>
<feature type="region of interest" description="Disordered" evidence="1">
    <location>
        <begin position="1"/>
        <end position="65"/>
    </location>
</feature>
<dbReference type="AlphaFoldDB" id="E0S646"/>
<organism evidence="2 3">
    <name type="scientific">Encephalitozoon intestinalis (strain ATCC 50506)</name>
    <name type="common">Microsporidian parasite</name>
    <name type="synonym">Septata intestinalis</name>
    <dbReference type="NCBI Taxonomy" id="876142"/>
    <lineage>
        <taxon>Eukaryota</taxon>
        <taxon>Fungi</taxon>
        <taxon>Fungi incertae sedis</taxon>
        <taxon>Microsporidia</taxon>
        <taxon>Unikaryonidae</taxon>
        <taxon>Encephalitozoon</taxon>
    </lineage>
</organism>
<evidence type="ECO:0000313" key="3">
    <source>
        <dbReference type="Proteomes" id="UP000002313"/>
    </source>
</evidence>
<reference evidence="2 3" key="2">
    <citation type="journal article" date="2012" name="Proc. Natl. Acad. Sci. U.S.A.">
        <title>Gain and loss of multiple functionally related, horizontally transferred genes in the reduced genomes of two microsporidian parasites.</title>
        <authorList>
            <person name="Pombert J.-F."/>
            <person name="Selman M."/>
            <person name="Burki F."/>
            <person name="Bardell F.T."/>
            <person name="Farinelli L."/>
            <person name="Solter L.F."/>
            <person name="Whitman D.W."/>
            <person name="Weiss L.M."/>
            <person name="Corradi N."/>
            <person name="Keeling P.J."/>
        </authorList>
    </citation>
    <scope>NUCLEOTIDE SEQUENCE [LARGE SCALE GENOMIC DNA]</scope>
    <source>
        <strain evidence="2 3">ATCC 50506</strain>
    </source>
</reference>
<dbReference type="VEuPathDB" id="MicrosporidiaDB:Eint_030370"/>
<dbReference type="EMBL" id="CP001944">
    <property type="protein sequence ID" value="ADM11181.1"/>
    <property type="molecule type" value="Genomic_DNA"/>
</dbReference>
<proteinExistence type="predicted"/>
<dbReference type="Proteomes" id="UP000002313">
    <property type="component" value="Chromosome III"/>
</dbReference>
<dbReference type="InterPro" id="IPR013885">
    <property type="entry name" value="DUF1764_euk"/>
</dbReference>
<evidence type="ECO:0000313" key="2">
    <source>
        <dbReference type="EMBL" id="ADM11181.1"/>
    </source>
</evidence>
<dbReference type="KEGG" id="ein:Eint_030370"/>
<feature type="compositionally biased region" description="Basic and acidic residues" evidence="1">
    <location>
        <begin position="43"/>
        <end position="53"/>
    </location>
</feature>
<gene>
    <name evidence="2" type="ORF">Eint_030370</name>
</gene>
<accession>E0S646</accession>
<dbReference type="Pfam" id="PF08576">
    <property type="entry name" value="DUF1764"/>
    <property type="match status" value="1"/>
</dbReference>
<dbReference type="OrthoDB" id="2195591at2759"/>
<reference evidence="2 3" key="1">
    <citation type="journal article" date="2010" name="Nat. Commun.">
        <title>The complete sequence of the smallest known nuclear genome from the microsporidian Encephalitozoon intestinalis.</title>
        <authorList>
            <person name="Corradi N."/>
            <person name="Pombert J.-F."/>
            <person name="Farinelli L."/>
            <person name="Didier E.S."/>
            <person name="Keeling P.J."/>
        </authorList>
    </citation>
    <scope>NUCLEOTIDE SEQUENCE [LARGE SCALE GENOMIC DNA]</scope>
    <source>
        <strain evidence="2 3">ATCC 50506</strain>
    </source>
</reference>
<evidence type="ECO:0008006" key="4">
    <source>
        <dbReference type="Google" id="ProtNLM"/>
    </source>
</evidence>
<dbReference type="HOGENOM" id="CLU_179459_0_0_1"/>
<dbReference type="RefSeq" id="XP_003072541.1">
    <property type="nucleotide sequence ID" value="XM_003072495.1"/>
</dbReference>
<name>E0S646_ENCIT</name>
<evidence type="ECO:0000256" key="1">
    <source>
        <dbReference type="SAM" id="MobiDB-lite"/>
    </source>
</evidence>
<protein>
    <recommendedName>
        <fullName evidence="4">DUF1764 domain-containing protein</fullName>
    </recommendedName>
</protein>